<name>A0A975YGU5_9RHOB</name>
<feature type="signal peptide" evidence="1">
    <location>
        <begin position="1"/>
        <end position="23"/>
    </location>
</feature>
<dbReference type="EMBL" id="JAIMBW010000001">
    <property type="protein sequence ID" value="MBY4892047.1"/>
    <property type="molecule type" value="Genomic_DNA"/>
</dbReference>
<protein>
    <submittedName>
        <fullName evidence="2">Uncharacterized protein</fullName>
    </submittedName>
</protein>
<dbReference type="AlphaFoldDB" id="A0A975YGU5"/>
<dbReference type="Proteomes" id="UP000693972">
    <property type="component" value="Unassembled WGS sequence"/>
</dbReference>
<evidence type="ECO:0000313" key="3">
    <source>
        <dbReference type="Proteomes" id="UP000693972"/>
    </source>
</evidence>
<evidence type="ECO:0000256" key="1">
    <source>
        <dbReference type="SAM" id="SignalP"/>
    </source>
</evidence>
<keyword evidence="3" id="KW-1185">Reference proteome</keyword>
<proteinExistence type="predicted"/>
<evidence type="ECO:0000313" key="2">
    <source>
        <dbReference type="EMBL" id="QXL88809.1"/>
    </source>
</evidence>
<reference evidence="2 3" key="1">
    <citation type="submission" date="2021-07" db="EMBL/GenBank/DDBJ databases">
        <title>Karlodiniumbacter phycospheric gen. nov., sp. nov., a phycosphere bacterium isolated from karlodinium veneficum.</title>
        <authorList>
            <person name="Peng Y."/>
            <person name="Jiang L."/>
            <person name="Lee J."/>
        </authorList>
    </citation>
    <scope>NUCLEOTIDE SEQUENCE</scope>
    <source>
        <strain evidence="2 3">N5</strain>
    </source>
</reference>
<sequence length="142" mass="15199">MSGNQTFISCATATLLATTAAHATLEETAPLIYRGLCQMTETCTDTGACGTTPSLGALLLEITPDGTRMGRDDADLAVIEHFATLAEGLLPPEVPDFRRTFLVDLPVDAPARRFAVHVQTRHPDTGAPVLRPQYFVLSCEAL</sequence>
<keyword evidence="1" id="KW-0732">Signal</keyword>
<dbReference type="EMBL" id="CP078073">
    <property type="protein sequence ID" value="QXL88809.1"/>
    <property type="molecule type" value="Genomic_DNA"/>
</dbReference>
<accession>A0A975YGU5</accession>
<dbReference type="RefSeq" id="WP_257891872.1">
    <property type="nucleotide sequence ID" value="NZ_JAIMBW010000001.1"/>
</dbReference>
<organism evidence="2">
    <name type="scientific">Gymnodinialimonas phycosphaerae</name>
    <dbReference type="NCBI Taxonomy" id="2841589"/>
    <lineage>
        <taxon>Bacteria</taxon>
        <taxon>Pseudomonadati</taxon>
        <taxon>Pseudomonadota</taxon>
        <taxon>Alphaproteobacteria</taxon>
        <taxon>Rhodobacterales</taxon>
        <taxon>Paracoccaceae</taxon>
        <taxon>Gymnodinialimonas</taxon>
    </lineage>
</organism>
<gene>
    <name evidence="2" type="ORF">KUL25_04640</name>
</gene>
<feature type="chain" id="PRO_5037547721" evidence="1">
    <location>
        <begin position="24"/>
        <end position="142"/>
    </location>
</feature>